<dbReference type="RefSeq" id="WP_228430702.1">
    <property type="nucleotide sequence ID" value="NZ_FOVD01000001.1"/>
</dbReference>
<organism evidence="1 2">
    <name type="scientific">Chryseobacterium oleae</name>
    <dbReference type="NCBI Taxonomy" id="491207"/>
    <lineage>
        <taxon>Bacteria</taxon>
        <taxon>Pseudomonadati</taxon>
        <taxon>Bacteroidota</taxon>
        <taxon>Flavobacteriia</taxon>
        <taxon>Flavobacteriales</taxon>
        <taxon>Weeksellaceae</taxon>
        <taxon>Chryseobacterium group</taxon>
        <taxon>Chryseobacterium</taxon>
    </lineage>
</organism>
<dbReference type="EMBL" id="FOVD01000001">
    <property type="protein sequence ID" value="SFN14701.1"/>
    <property type="molecule type" value="Genomic_DNA"/>
</dbReference>
<protein>
    <recommendedName>
        <fullName evidence="3">Lipoprotein</fullName>
    </recommendedName>
</protein>
<gene>
    <name evidence="1" type="ORF">SAMN05421594_1359</name>
</gene>
<evidence type="ECO:0008006" key="3">
    <source>
        <dbReference type="Google" id="ProtNLM"/>
    </source>
</evidence>
<keyword evidence="2" id="KW-1185">Reference proteome</keyword>
<reference evidence="2" key="1">
    <citation type="submission" date="2016-10" db="EMBL/GenBank/DDBJ databases">
        <authorList>
            <person name="Varghese N."/>
            <person name="Submissions S."/>
        </authorList>
    </citation>
    <scope>NUCLEOTIDE SEQUENCE [LARGE SCALE GENOMIC DNA]</scope>
    <source>
        <strain evidence="2">DSM 25575</strain>
    </source>
</reference>
<sequence length="162" mass="18470">MMPAIKNNHLKLLFSLFLLPAFFSCDKKNVQGSASHQNPNEITFISLSHIGGEQGDYKIIKVTKNSIHAEQGVADLQTHKEWNSAITPQNWKNMIASIKVKDLDNIESSPSKQSIDGIDETFQIRTPKKSHIYVNSYADTIHYKQLKLFKEQLNLLLPTEYQ</sequence>
<evidence type="ECO:0000313" key="2">
    <source>
        <dbReference type="Proteomes" id="UP000198769"/>
    </source>
</evidence>
<accession>A0A1I4WLL1</accession>
<proteinExistence type="predicted"/>
<dbReference type="AlphaFoldDB" id="A0A1I4WLL1"/>
<dbReference type="PROSITE" id="PS51257">
    <property type="entry name" value="PROKAR_LIPOPROTEIN"/>
    <property type="match status" value="1"/>
</dbReference>
<dbReference type="Proteomes" id="UP000198769">
    <property type="component" value="Unassembled WGS sequence"/>
</dbReference>
<evidence type="ECO:0000313" key="1">
    <source>
        <dbReference type="EMBL" id="SFN14701.1"/>
    </source>
</evidence>
<name>A0A1I4WLL1_CHROL</name>